<sequence>MLPTLPSIISRRIAVPRISLPLTITRDSHFKPILDPHHLCPGQKLHPDLIPFVNNHIAPLKTSSVPLRDIWRVVFTAVGPRDPVSTTNLKTFCEYRKDFPARDTAVVCIVPGQDKAVKQWTGDIAKSMGLIHDLEPTDQVSSTVLGFPVIADPHYSIHQRLGFIGESDPPRAYNAVPEKIIPSHNLLYVISPDHTIRLTQVLPSTLGFNVLDIIRSIHALQTADDYDVLMPADWSPGRDAIMPVGRKRTNAAVARLKRDVPSAAEPLAPEGAEAGVIRDKDEDGLEYYEEGEYTEEVVDKMPPGEVWEVLPYLRYVRIDDRVENSASVIGYEKMRTDLLKSFERFKSEQAEKRHSEFERRKQRQRDDALLGLLNDTKGMRR</sequence>
<reference evidence="1 2" key="1">
    <citation type="submission" date="2019-10" db="EMBL/GenBank/DDBJ databases">
        <authorList>
            <person name="Palmer J.M."/>
        </authorList>
    </citation>
    <scope>NUCLEOTIDE SEQUENCE [LARGE SCALE GENOMIC DNA]</scope>
    <source>
        <strain evidence="1 2">TWF694</strain>
    </source>
</reference>
<gene>
    <name evidence="1" type="ORF">TWF694_004477</name>
</gene>
<evidence type="ECO:0000313" key="2">
    <source>
        <dbReference type="Proteomes" id="UP001365542"/>
    </source>
</evidence>
<accession>A0AAV9WV80</accession>
<protein>
    <submittedName>
        <fullName evidence="1">Uncharacterized protein</fullName>
    </submittedName>
</protein>
<dbReference type="EMBL" id="JAVHJO010000015">
    <property type="protein sequence ID" value="KAK6527491.1"/>
    <property type="molecule type" value="Genomic_DNA"/>
</dbReference>
<comment type="caution">
    <text evidence="1">The sequence shown here is derived from an EMBL/GenBank/DDBJ whole genome shotgun (WGS) entry which is preliminary data.</text>
</comment>
<evidence type="ECO:0000313" key="1">
    <source>
        <dbReference type="EMBL" id="KAK6527491.1"/>
    </source>
</evidence>
<dbReference type="Proteomes" id="UP001365542">
    <property type="component" value="Unassembled WGS sequence"/>
</dbReference>
<dbReference type="InterPro" id="IPR036249">
    <property type="entry name" value="Thioredoxin-like_sf"/>
</dbReference>
<dbReference type="Gene3D" id="3.40.30.10">
    <property type="entry name" value="Glutaredoxin"/>
    <property type="match status" value="1"/>
</dbReference>
<dbReference type="AlphaFoldDB" id="A0AAV9WV80"/>
<name>A0AAV9WV80_9PEZI</name>
<keyword evidence="2" id="KW-1185">Reference proteome</keyword>
<proteinExistence type="predicted"/>
<organism evidence="1 2">
    <name type="scientific">Orbilia ellipsospora</name>
    <dbReference type="NCBI Taxonomy" id="2528407"/>
    <lineage>
        <taxon>Eukaryota</taxon>
        <taxon>Fungi</taxon>
        <taxon>Dikarya</taxon>
        <taxon>Ascomycota</taxon>
        <taxon>Pezizomycotina</taxon>
        <taxon>Orbiliomycetes</taxon>
        <taxon>Orbiliales</taxon>
        <taxon>Orbiliaceae</taxon>
        <taxon>Orbilia</taxon>
    </lineage>
</organism>
<dbReference type="SUPFAM" id="SSF52833">
    <property type="entry name" value="Thioredoxin-like"/>
    <property type="match status" value="1"/>
</dbReference>